<dbReference type="HOGENOM" id="CLU_378455_0_0_10"/>
<feature type="signal peptide" evidence="1">
    <location>
        <begin position="1"/>
        <end position="22"/>
    </location>
</feature>
<evidence type="ECO:0008006" key="4">
    <source>
        <dbReference type="Google" id="ProtNLM"/>
    </source>
</evidence>
<feature type="chain" id="PRO_5004910975" description="PKD domain-containing protein" evidence="1">
    <location>
        <begin position="23"/>
        <end position="732"/>
    </location>
</feature>
<sequence>MLVCTVFLLLIYSCWRAPQARAQVLPRQWDRTLGNAGMNTLNRMRPTADGGYILGGQVDPTPSPDVSQPHHGVIDYWVIKLDAQGSKQWDRVLGGSSDEYVIDITQTADGGYIVGGWSRSGASGDKTQPSRGGIDYWVVKLDAQGRTQWEKTLGGSSNDYLTTITQTSDGGYLVGGDSSSPVSGDKSAPVGGPWLVKLDASGQKVWDRTLPGIKTGGLVALLPTTDSGYLLGGRIANTSPTGNLDFWVIKLSAAGQPQWELSVGGSDDDLLHALCATPDGGYVLGGISYSGASGTKSQGQRGQGDYWLVKLDALGTLQWERTLGGAGKDDLTSLYPDPDGGYLVGGYSESGVSGEKSQHSLGQADFWLVKINAAGQPLWDQRFGGSGLEVLKDAFPTSDGGYALGGSSTSDVSGDKTQPNRRLGFPNIWVLKLGVAPPEVSLPAVAAVCAGQQVTLTPLVKSITSPLTYQWSTGATTPTLLVSQPGTYSVTVSFPGGKTATAQRQVLPFAPALRITGDSVLCGGLPLTLQAQDAAAVAYRWSTGATTSTLTVTQSGTYSVTATYSGGCTATTTQTVRAALLLPAFTLGPDTTICQSQTLLLQAPPVAGATYRWFDGSTASTLLVKEPGDYSVQITTLCESVSMRRRVSVAPCLTIPNIITPNGDRVNEQFVIQGLTGNDWELAIYSRWGQRVYASSAYRNNWGPGAAPGAYYYTLRQTTTGLTYKGWLQVTR</sequence>
<keyword evidence="3" id="KW-1185">Reference proteome</keyword>
<keyword evidence="1" id="KW-0732">Signal</keyword>
<dbReference type="STRING" id="1227739.Hsw_1368"/>
<dbReference type="PANTHER" id="PTHR42754">
    <property type="entry name" value="ENDOGLUCANASE"/>
    <property type="match status" value="1"/>
</dbReference>
<reference evidence="2 3" key="1">
    <citation type="submission" date="2014-01" db="EMBL/GenBank/DDBJ databases">
        <title>Complete genome sequence of ionizing-radiation resistance bacterium Hymenobacter swuensis DY53.</title>
        <authorList>
            <person name="Jung J.-H."/>
            <person name="Jeong S.-W."/>
            <person name="Joe M.-H."/>
            <person name="Cho y.-j."/>
            <person name="Kim M.-K."/>
            <person name="Lim S.-Y."/>
        </authorList>
    </citation>
    <scope>NUCLEOTIDE SEQUENCE [LARGE SCALE GENOMIC DNA]</scope>
    <source>
        <strain evidence="2 3">DY53</strain>
    </source>
</reference>
<dbReference type="Pfam" id="PF13585">
    <property type="entry name" value="CHU_C"/>
    <property type="match status" value="1"/>
</dbReference>
<evidence type="ECO:0000256" key="1">
    <source>
        <dbReference type="SAM" id="SignalP"/>
    </source>
</evidence>
<dbReference type="EMBL" id="CP007145">
    <property type="protein sequence ID" value="AHJ96963.1"/>
    <property type="molecule type" value="Genomic_DNA"/>
</dbReference>
<organism evidence="2 3">
    <name type="scientific">Hymenobacter swuensis DY53</name>
    <dbReference type="NCBI Taxonomy" id="1227739"/>
    <lineage>
        <taxon>Bacteria</taxon>
        <taxon>Pseudomonadati</taxon>
        <taxon>Bacteroidota</taxon>
        <taxon>Cytophagia</taxon>
        <taxon>Cytophagales</taxon>
        <taxon>Hymenobacteraceae</taxon>
        <taxon>Hymenobacter</taxon>
    </lineage>
</organism>
<dbReference type="eggNOG" id="COG3291">
    <property type="taxonomic scope" value="Bacteria"/>
</dbReference>
<protein>
    <recommendedName>
        <fullName evidence="4">PKD domain-containing protein</fullName>
    </recommendedName>
</protein>
<dbReference type="KEGG" id="hsw:Hsw_1368"/>
<proteinExistence type="predicted"/>
<dbReference type="Proteomes" id="UP000019423">
    <property type="component" value="Chromosome"/>
</dbReference>
<accession>W8EWN7</accession>
<dbReference type="PRINTS" id="PR00313">
    <property type="entry name" value="CABNDNGRPT"/>
</dbReference>
<dbReference type="CDD" id="cd00146">
    <property type="entry name" value="PKD"/>
    <property type="match status" value="2"/>
</dbReference>
<gene>
    <name evidence="2" type="ORF">Hsw_1368</name>
</gene>
<evidence type="ECO:0000313" key="2">
    <source>
        <dbReference type="EMBL" id="AHJ96963.1"/>
    </source>
</evidence>
<dbReference type="AlphaFoldDB" id="W8EWN7"/>
<dbReference type="PANTHER" id="PTHR42754:SF1">
    <property type="entry name" value="LIPOPROTEIN"/>
    <property type="match status" value="1"/>
</dbReference>
<name>W8EWN7_9BACT</name>
<dbReference type="PATRIC" id="fig|1227739.3.peg.1605"/>
<evidence type="ECO:0000313" key="3">
    <source>
        <dbReference type="Proteomes" id="UP000019423"/>
    </source>
</evidence>